<feature type="binding site" evidence="8">
    <location>
        <position position="350"/>
    </location>
    <ligand>
        <name>Mn(2+)</name>
        <dbReference type="ChEBI" id="CHEBI:29035"/>
        <label>2</label>
    </ligand>
</feature>
<feature type="active site" evidence="8">
    <location>
        <position position="352"/>
    </location>
</feature>
<evidence type="ECO:0000256" key="4">
    <source>
        <dbReference type="ARBA" id="ARBA00022438"/>
    </source>
</evidence>
<feature type="domain" description="Cytosol aminopeptidase" evidence="9">
    <location>
        <begin position="346"/>
        <end position="353"/>
    </location>
</feature>
<comment type="catalytic activity">
    <reaction evidence="2 8">
        <text>Release of an N-terminal amino acid, preferentially leucine, but not glutamic or aspartic acids.</text>
        <dbReference type="EC" id="3.4.11.10"/>
    </reaction>
</comment>
<dbReference type="GO" id="GO:0006508">
    <property type="term" value="P:proteolysis"/>
    <property type="evidence" value="ECO:0007669"/>
    <property type="project" value="UniProtKB-KW"/>
</dbReference>
<comment type="subcellular location">
    <subcellularLocation>
        <location evidence="8">Cytoplasm</location>
    </subcellularLocation>
</comment>
<protein>
    <recommendedName>
        <fullName evidence="8">Probable cytosol aminopeptidase</fullName>
        <ecNumber evidence="8">3.4.11.1</ecNumber>
    </recommendedName>
    <alternativeName>
        <fullName evidence="8">Leucine aminopeptidase</fullName>
        <shortName evidence="8">LAP</shortName>
        <ecNumber evidence="8">3.4.11.10</ecNumber>
    </alternativeName>
    <alternativeName>
        <fullName evidence="8">Leucyl aminopeptidase</fullName>
    </alternativeName>
</protein>
<dbReference type="NCBIfam" id="NF002074">
    <property type="entry name" value="PRK00913.1-4"/>
    <property type="match status" value="1"/>
</dbReference>
<keyword evidence="11" id="KW-1185">Reference proteome</keyword>
<feature type="binding site" evidence="8">
    <location>
        <position position="350"/>
    </location>
    <ligand>
        <name>Mn(2+)</name>
        <dbReference type="ChEBI" id="CHEBI:29035"/>
        <label>1</label>
    </ligand>
</feature>
<dbReference type="EC" id="3.4.11.10" evidence="8"/>
<dbReference type="GO" id="GO:0030145">
    <property type="term" value="F:manganese ion binding"/>
    <property type="evidence" value="ECO:0007669"/>
    <property type="project" value="UniProtKB-UniRule"/>
</dbReference>
<keyword evidence="6 8" id="KW-0378">Hydrolase</keyword>
<dbReference type="Gene3D" id="3.40.630.10">
    <property type="entry name" value="Zn peptidases"/>
    <property type="match status" value="1"/>
</dbReference>
<dbReference type="InterPro" id="IPR011356">
    <property type="entry name" value="Leucine_aapep/pepB"/>
</dbReference>
<sequence length="499" mass="52295">MTLQFSLGSAAPESVDTPCVVVGVYENGVLTSAAARVDTAAHGAIKRQVESGDITGKAGTTALLFAPEGVTARRVLVVGLGTQKTFDGARFQRVIIEAVRALGRLPIDSAACYLTDVDVPGHDAAWRVRTAALAADYAAYRYTATFKPRDKSAQPELAALTLAAGNDAQAGLDQAVAIAAGVRFARELANLPPNICNPAYIASQAEQFAGRHDKVSCNVLDEHKMAELGFGSLLAVGRGSANKPKLVVLEYKGGAEGDKPYAFVGKGITFDTGGISLKPGPGMEEMKFDMGGAAGVLGGFIAAVELGLPLNLVCVVPAVENMPDGDSYRPGDVLTSLSGLTIEVLNTDAEGRLILCDALTYTVQTFQPRVLIDAATLTGACVVALGKHATGLMSKHDDLAAELVAAGEQTLDRAWRLPLWDDYQVQLESGFADVANIGGKNAGAITAACFLARFTEGQRWAHLDIAGTAWDEGRKGLATGRPVSLLVQWLINQASQTQK</sequence>
<dbReference type="PANTHER" id="PTHR11963">
    <property type="entry name" value="LEUCINE AMINOPEPTIDASE-RELATED"/>
    <property type="match status" value="1"/>
</dbReference>
<evidence type="ECO:0000256" key="1">
    <source>
        <dbReference type="ARBA" id="ARBA00000135"/>
    </source>
</evidence>
<dbReference type="Proteomes" id="UP000291822">
    <property type="component" value="Unassembled WGS sequence"/>
</dbReference>
<dbReference type="CDD" id="cd00433">
    <property type="entry name" value="Peptidase_M17"/>
    <property type="match status" value="1"/>
</dbReference>
<feature type="binding site" evidence="8">
    <location>
        <position position="266"/>
    </location>
    <ligand>
        <name>Mn(2+)</name>
        <dbReference type="ChEBI" id="CHEBI:29035"/>
        <label>2</label>
    </ligand>
</feature>
<dbReference type="PROSITE" id="PS00631">
    <property type="entry name" value="CYTOSOL_AP"/>
    <property type="match status" value="1"/>
</dbReference>
<evidence type="ECO:0000256" key="8">
    <source>
        <dbReference type="HAMAP-Rule" id="MF_00181"/>
    </source>
</evidence>
<dbReference type="RefSeq" id="WP_131409708.1">
    <property type="nucleotide sequence ID" value="NZ_SJTG01000002.1"/>
</dbReference>
<evidence type="ECO:0000256" key="6">
    <source>
        <dbReference type="ARBA" id="ARBA00022801"/>
    </source>
</evidence>
<dbReference type="SUPFAM" id="SSF53187">
    <property type="entry name" value="Zn-dependent exopeptidases"/>
    <property type="match status" value="1"/>
</dbReference>
<gene>
    <name evidence="8" type="primary">pepA</name>
    <name evidence="10" type="ORF">EZM97_19840</name>
</gene>
<evidence type="ECO:0000256" key="3">
    <source>
        <dbReference type="ARBA" id="ARBA00009528"/>
    </source>
</evidence>
<evidence type="ECO:0000256" key="7">
    <source>
        <dbReference type="ARBA" id="ARBA00023211"/>
    </source>
</evidence>
<dbReference type="InterPro" id="IPR000819">
    <property type="entry name" value="Peptidase_M17_C"/>
</dbReference>
<keyword evidence="7 8" id="KW-0464">Manganese</keyword>
<evidence type="ECO:0000259" key="9">
    <source>
        <dbReference type="PROSITE" id="PS00631"/>
    </source>
</evidence>
<name>A0A4R0YXF2_9GAMM</name>
<comment type="caution">
    <text evidence="10">The sequence shown here is derived from an EMBL/GenBank/DDBJ whole genome shotgun (WGS) entry which is preliminary data.</text>
</comment>
<feature type="binding site" evidence="8">
    <location>
        <position position="289"/>
    </location>
    <ligand>
        <name>Mn(2+)</name>
        <dbReference type="ChEBI" id="CHEBI:29035"/>
        <label>2</label>
    </ligand>
</feature>
<dbReference type="SUPFAM" id="SSF52949">
    <property type="entry name" value="Macro domain-like"/>
    <property type="match status" value="1"/>
</dbReference>
<dbReference type="NCBIfam" id="NF002073">
    <property type="entry name" value="PRK00913.1-2"/>
    <property type="match status" value="1"/>
</dbReference>
<accession>A0A4R0YXF2</accession>
<feature type="binding site" evidence="8">
    <location>
        <position position="348"/>
    </location>
    <ligand>
        <name>Mn(2+)</name>
        <dbReference type="ChEBI" id="CHEBI:29035"/>
        <label>1</label>
    </ligand>
</feature>
<comment type="similarity">
    <text evidence="3 8">Belongs to the peptidase M17 family.</text>
</comment>
<dbReference type="Pfam" id="PF00883">
    <property type="entry name" value="Peptidase_M17"/>
    <property type="match status" value="1"/>
</dbReference>
<feature type="binding site" evidence="8">
    <location>
        <position position="271"/>
    </location>
    <ligand>
        <name>Mn(2+)</name>
        <dbReference type="ChEBI" id="CHEBI:29035"/>
        <label>1</label>
    </ligand>
</feature>
<evidence type="ECO:0000256" key="5">
    <source>
        <dbReference type="ARBA" id="ARBA00022670"/>
    </source>
</evidence>
<keyword evidence="8" id="KW-0963">Cytoplasm</keyword>
<dbReference type="GO" id="GO:0005737">
    <property type="term" value="C:cytoplasm"/>
    <property type="evidence" value="ECO:0007669"/>
    <property type="project" value="UniProtKB-SubCell"/>
</dbReference>
<feature type="binding site" evidence="8">
    <location>
        <position position="271"/>
    </location>
    <ligand>
        <name>Mn(2+)</name>
        <dbReference type="ChEBI" id="CHEBI:29035"/>
        <label>2</label>
    </ligand>
</feature>
<evidence type="ECO:0000313" key="11">
    <source>
        <dbReference type="Proteomes" id="UP000291822"/>
    </source>
</evidence>
<reference evidence="10 11" key="1">
    <citation type="submission" date="2019-02" db="EMBL/GenBank/DDBJ databases">
        <title>Dyella amyloliquefaciens sp. nov., isolated from forest soil.</title>
        <authorList>
            <person name="Gao Z.-H."/>
            <person name="Qiu L.-H."/>
        </authorList>
    </citation>
    <scope>NUCLEOTIDE SEQUENCE [LARGE SCALE GENOMIC DNA]</scope>
    <source>
        <strain evidence="10 11">KACC 12747</strain>
    </source>
</reference>
<dbReference type="Pfam" id="PF02789">
    <property type="entry name" value="Peptidase_M17_N"/>
    <property type="match status" value="1"/>
</dbReference>
<keyword evidence="8" id="KW-0479">Metal-binding</keyword>
<dbReference type="Gene3D" id="3.40.220.10">
    <property type="entry name" value="Leucine Aminopeptidase, subunit E, domain 1"/>
    <property type="match status" value="1"/>
</dbReference>
<dbReference type="GO" id="GO:0070006">
    <property type="term" value="F:metalloaminopeptidase activity"/>
    <property type="evidence" value="ECO:0007669"/>
    <property type="project" value="InterPro"/>
</dbReference>
<feature type="active site" evidence="8">
    <location>
        <position position="278"/>
    </location>
</feature>
<dbReference type="InterPro" id="IPR043472">
    <property type="entry name" value="Macro_dom-like"/>
</dbReference>
<dbReference type="AlphaFoldDB" id="A0A4R0YXF2"/>
<dbReference type="InterPro" id="IPR023042">
    <property type="entry name" value="Peptidase_M17_leu_NH2_pept"/>
</dbReference>
<dbReference type="EC" id="3.4.11.1" evidence="8"/>
<dbReference type="InterPro" id="IPR008283">
    <property type="entry name" value="Peptidase_M17_N"/>
</dbReference>
<dbReference type="EMBL" id="SJTG01000002">
    <property type="protein sequence ID" value="TCI11070.1"/>
    <property type="molecule type" value="Genomic_DNA"/>
</dbReference>
<keyword evidence="5 8" id="KW-0645">Protease</keyword>
<evidence type="ECO:0000313" key="10">
    <source>
        <dbReference type="EMBL" id="TCI11070.1"/>
    </source>
</evidence>
<dbReference type="HAMAP" id="MF_00181">
    <property type="entry name" value="Cytosol_peptidase_M17"/>
    <property type="match status" value="1"/>
</dbReference>
<comment type="function">
    <text evidence="8">Presumably involved in the processing and regular turnover of intracellular proteins. Catalyzes the removal of unsubstituted N-terminal amino acids from various peptides.</text>
</comment>
<comment type="catalytic activity">
    <reaction evidence="1 8">
        <text>Release of an N-terminal amino acid, Xaa-|-Yaa-, in which Xaa is preferably Leu, but may be other amino acids including Pro although not Arg or Lys, and Yaa may be Pro. Amino acid amides and methyl esters are also readily hydrolyzed, but rates on arylamides are exceedingly low.</text>
        <dbReference type="EC" id="3.4.11.1"/>
    </reaction>
</comment>
<comment type="cofactor">
    <cofactor evidence="8">
        <name>Mn(2+)</name>
        <dbReference type="ChEBI" id="CHEBI:29035"/>
    </cofactor>
    <text evidence="8">Binds 2 manganese ions per subunit.</text>
</comment>
<keyword evidence="4 8" id="KW-0031">Aminopeptidase</keyword>
<dbReference type="PANTHER" id="PTHR11963:SF23">
    <property type="entry name" value="CYTOSOL AMINOPEPTIDASE"/>
    <property type="match status" value="1"/>
</dbReference>
<dbReference type="PRINTS" id="PR00481">
    <property type="entry name" value="LAMNOPPTDASE"/>
</dbReference>
<proteinExistence type="inferred from homology"/>
<organism evidence="10 11">
    <name type="scientific">Dyella soli</name>
    <dbReference type="NCBI Taxonomy" id="522319"/>
    <lineage>
        <taxon>Bacteria</taxon>
        <taxon>Pseudomonadati</taxon>
        <taxon>Pseudomonadota</taxon>
        <taxon>Gammaproteobacteria</taxon>
        <taxon>Lysobacterales</taxon>
        <taxon>Rhodanobacteraceae</taxon>
        <taxon>Dyella</taxon>
    </lineage>
</organism>
<evidence type="ECO:0000256" key="2">
    <source>
        <dbReference type="ARBA" id="ARBA00000967"/>
    </source>
</evidence>